<dbReference type="InterPro" id="IPR036397">
    <property type="entry name" value="RNaseH_sf"/>
</dbReference>
<dbReference type="GO" id="GO:0003676">
    <property type="term" value="F:nucleic acid binding"/>
    <property type="evidence" value="ECO:0007669"/>
    <property type="project" value="InterPro"/>
</dbReference>
<reference evidence="1" key="1">
    <citation type="submission" date="2020-09" db="EMBL/GenBank/DDBJ databases">
        <title>Genome sequence of Vibrio parahaemolyticus isolates.</title>
        <authorList>
            <person name="Hammerl J.A."/>
            <person name="Strauch E."/>
        </authorList>
    </citation>
    <scope>NUCLEOTIDE SEQUENCE</scope>
    <source>
        <strain evidence="1">17-VB00146</strain>
    </source>
</reference>
<name>A0A9Q3U9T6_VIBPH</name>
<dbReference type="NCBIfam" id="NF003765">
    <property type="entry name" value="PRK05359.1"/>
    <property type="match status" value="1"/>
</dbReference>
<evidence type="ECO:0000313" key="2">
    <source>
        <dbReference type="Proteomes" id="UP000726777"/>
    </source>
</evidence>
<organism evidence="1 2">
    <name type="scientific">Vibrio parahaemolyticus</name>
    <dbReference type="NCBI Taxonomy" id="670"/>
    <lineage>
        <taxon>Bacteria</taxon>
        <taxon>Pseudomonadati</taxon>
        <taxon>Pseudomonadota</taxon>
        <taxon>Gammaproteobacteria</taxon>
        <taxon>Vibrionales</taxon>
        <taxon>Vibrionaceae</taxon>
        <taxon>Vibrio</taxon>
    </lineage>
</organism>
<dbReference type="EMBL" id="JACVHL010000002">
    <property type="protein sequence ID" value="MCC3803932.1"/>
    <property type="molecule type" value="Genomic_DNA"/>
</dbReference>
<dbReference type="Gene3D" id="3.30.420.10">
    <property type="entry name" value="Ribonuclease H-like superfamily/Ribonuclease H"/>
    <property type="match status" value="1"/>
</dbReference>
<dbReference type="RefSeq" id="WP_228085606.1">
    <property type="nucleotide sequence ID" value="NZ_JACVHL010000002.1"/>
</dbReference>
<gene>
    <name evidence="1" type="primary">orn</name>
    <name evidence="1" type="ORF">IB292_02665</name>
</gene>
<sequence>MTIKSNHLKPYPQALAWSDTETGGLNGIQTLKDGTRVNGAEYYPILEVAIMLPVTNENGLVELFDVPAFNVGIKMTQERMDRMDDWPLTQHTNSGLLERLKSGEGFDYLAATTEEAEIKLIEWLEINGVSTFDSKAGTGAILCGNNVGFDLSFIDAQMPKLARYFHYRKGDVSAVNIFSRSPLWKHTGLTGIDKKGAHTALSDITESVLEMNAYTQVINELLWYKEQAQKAGIMYPGISRNDVFD</sequence>
<comment type="caution">
    <text evidence="1">The sequence shown here is derived from an EMBL/GenBank/DDBJ whole genome shotgun (WGS) entry which is preliminary data.</text>
</comment>
<dbReference type="Proteomes" id="UP000726777">
    <property type="component" value="Unassembled WGS sequence"/>
</dbReference>
<dbReference type="GO" id="GO:0016787">
    <property type="term" value="F:hydrolase activity"/>
    <property type="evidence" value="ECO:0007669"/>
    <property type="project" value="UniProtKB-KW"/>
</dbReference>
<accession>A0A9Q3U9T6</accession>
<proteinExistence type="predicted"/>
<keyword evidence="1" id="KW-0378">Hydrolase</keyword>
<dbReference type="EC" id="3.1.-.-" evidence="1"/>
<dbReference type="AlphaFoldDB" id="A0A9Q3U9T6"/>
<dbReference type="SUPFAM" id="SSF53098">
    <property type="entry name" value="Ribonuclease H-like"/>
    <property type="match status" value="1"/>
</dbReference>
<evidence type="ECO:0000313" key="1">
    <source>
        <dbReference type="EMBL" id="MCC3803932.1"/>
    </source>
</evidence>
<dbReference type="InterPro" id="IPR012337">
    <property type="entry name" value="RNaseH-like_sf"/>
</dbReference>
<protein>
    <submittedName>
        <fullName evidence="1">Oligoribonuclease</fullName>
        <ecNumber evidence="1">3.1.-.-</ecNumber>
    </submittedName>
</protein>